<evidence type="ECO:0000313" key="2">
    <source>
        <dbReference type="EMBL" id="TDS57520.1"/>
    </source>
</evidence>
<evidence type="ECO:0000313" key="3">
    <source>
        <dbReference type="Proteomes" id="UP000295215"/>
    </source>
</evidence>
<dbReference type="Proteomes" id="UP000295215">
    <property type="component" value="Unassembled WGS sequence"/>
</dbReference>
<feature type="transmembrane region" description="Helical" evidence="1">
    <location>
        <begin position="6"/>
        <end position="23"/>
    </location>
</feature>
<keyword evidence="3" id="KW-1185">Reference proteome</keyword>
<reference evidence="2 3" key="1">
    <citation type="submission" date="2019-03" db="EMBL/GenBank/DDBJ databases">
        <title>Genomic Encyclopedia of Archaeal and Bacterial Type Strains, Phase II (KMG-II): from individual species to whole genera.</title>
        <authorList>
            <person name="Goeker M."/>
        </authorList>
    </citation>
    <scope>NUCLEOTIDE SEQUENCE [LARGE SCALE GENOMIC DNA]</scope>
    <source>
        <strain evidence="2 3">DSM 28213</strain>
    </source>
</reference>
<keyword evidence="1" id="KW-0812">Transmembrane</keyword>
<dbReference type="AlphaFoldDB" id="A0A4R7F014"/>
<gene>
    <name evidence="2" type="ORF">C8P70_11519</name>
</gene>
<keyword evidence="1" id="KW-1133">Transmembrane helix</keyword>
<name>A0A4R7F014_9FLAO</name>
<dbReference type="PANTHER" id="PTHR41532">
    <property type="entry name" value="FIXS PROTEIN"/>
    <property type="match status" value="1"/>
</dbReference>
<dbReference type="RefSeq" id="WP_133712698.1">
    <property type="nucleotide sequence ID" value="NZ_SOAG01000015.1"/>
</dbReference>
<dbReference type="InterPro" id="IPR004714">
    <property type="entry name" value="Cyt_oxidase_maturation_cbb3"/>
</dbReference>
<organism evidence="2 3">
    <name type="scientific">Myroides indicus</name>
    <dbReference type="NCBI Taxonomy" id="1323422"/>
    <lineage>
        <taxon>Bacteria</taxon>
        <taxon>Pseudomonadati</taxon>
        <taxon>Bacteroidota</taxon>
        <taxon>Flavobacteriia</taxon>
        <taxon>Flavobacteriales</taxon>
        <taxon>Flavobacteriaceae</taxon>
        <taxon>Myroides</taxon>
    </lineage>
</organism>
<dbReference type="Pfam" id="PF03597">
    <property type="entry name" value="FixS"/>
    <property type="match status" value="1"/>
</dbReference>
<dbReference type="EMBL" id="SOAG01000015">
    <property type="protein sequence ID" value="TDS57520.1"/>
    <property type="molecule type" value="Genomic_DNA"/>
</dbReference>
<dbReference type="OrthoDB" id="9802763at2"/>
<dbReference type="NCBIfam" id="TIGR00847">
    <property type="entry name" value="ccoS"/>
    <property type="match status" value="1"/>
</dbReference>
<proteinExistence type="predicted"/>
<accession>A0A4R7F014</accession>
<comment type="caution">
    <text evidence="2">The sequence shown here is derived from an EMBL/GenBank/DDBJ whole genome shotgun (WGS) entry which is preliminary data.</text>
</comment>
<keyword evidence="1" id="KW-0472">Membrane</keyword>
<evidence type="ECO:0000256" key="1">
    <source>
        <dbReference type="SAM" id="Phobius"/>
    </source>
</evidence>
<dbReference type="PANTHER" id="PTHR41532:SF1">
    <property type="entry name" value="FIXS PROTEIN"/>
    <property type="match status" value="1"/>
</dbReference>
<protein>
    <submittedName>
        <fullName evidence="2">Cbb3-type cytochrome oxidase maturation protein</fullName>
    </submittedName>
</protein>
<sequence>MSVIYLLISISVFVAGLFLYFFIKSVKSGQFDDAYTPSVRVLFDDEVKKDLQPSQKKSKKEETFKENQI</sequence>